<sequence>MTEFSTNNDINNKSYLSQPLQNSPRHYAHSQTKQYHQHQHQPNLSQPSQQQQQPHPNSPQHYGNNINSHFTYAFKQTHNNKNNLQTLPLNSSANTFTTTSHINSNNITTANNPSSPTSATQSPLHYKNPLNSPNNSPFAFAYNNYGENEREREAQQRQPQQQQRSSGTAATAQQHQLQQHLRSSKTLPLLTQAQYQQHLNDLLLQQQHLQKHQQQLLSAKDANDDELSEESLKQNVAIVLNNLDRYNNALRSIILNEQVSGQSSVLIDDSLLVDSLGANNNFLLNCGNTMAAPATPESDYNSNATTPGSRHNMPLDSNMLQQHQHLWLLDCDYRDGCGTGLQRSIFSSLSGSYSGDIIFYNDFSKKLDANLAEVDMESFRAEDILLHMPSYCKNMSNSNRLQQSFLLQQNALPANAQEHVGGNAGVGGGINHLSQTSLTSNNELIDNSICKSELLFSPVKESHLSADSLDMDAYPENEDIILTCKANKDNYTIAFEGSVLYSDESFYAEPSDVAARNTHNFINLHSNLEDIVKRKALDVSMSRSEQAASVRGKLQKSNTTQLQRCLRYLVFVVKILHQKK</sequence>
<evidence type="ECO:0000313" key="3">
    <source>
        <dbReference type="EMBL" id="JAI51230.1"/>
    </source>
</evidence>
<dbReference type="OrthoDB" id="9884296at2759"/>
<feature type="region of interest" description="Disordered" evidence="2">
    <location>
        <begin position="103"/>
        <end position="181"/>
    </location>
</feature>
<feature type="compositionally biased region" description="Polar residues" evidence="2">
    <location>
        <begin position="1"/>
        <end position="34"/>
    </location>
</feature>
<dbReference type="EMBL" id="GDHF01001084">
    <property type="protein sequence ID" value="JAI51230.1"/>
    <property type="molecule type" value="Transcribed_RNA"/>
</dbReference>
<gene>
    <name evidence="3" type="ORF">c1_g1_i2</name>
</gene>
<evidence type="ECO:0000256" key="2">
    <source>
        <dbReference type="SAM" id="MobiDB-lite"/>
    </source>
</evidence>
<name>A0A0K8WK62_BACLA</name>
<dbReference type="AlphaFoldDB" id="A0A0K8WK62"/>
<evidence type="ECO:0000256" key="1">
    <source>
        <dbReference type="SAM" id="Coils"/>
    </source>
</evidence>
<feature type="region of interest" description="Disordered" evidence="2">
    <location>
        <begin position="1"/>
        <end position="66"/>
    </location>
</feature>
<feature type="compositionally biased region" description="Low complexity" evidence="2">
    <location>
        <begin position="156"/>
        <end position="181"/>
    </location>
</feature>
<reference evidence="3" key="1">
    <citation type="submission" date="2015-06" db="EMBL/GenBank/DDBJ databases">
        <authorList>
            <person name="Hoefler B.C."/>
            <person name="Straight P.D."/>
        </authorList>
    </citation>
    <scope>NUCLEOTIDE SEQUENCE</scope>
</reference>
<organism evidence="3">
    <name type="scientific">Bactrocera latifrons</name>
    <name type="common">Malaysian fruit fly</name>
    <name type="synonym">Chaetodacus latifrons</name>
    <dbReference type="NCBI Taxonomy" id="174628"/>
    <lineage>
        <taxon>Eukaryota</taxon>
        <taxon>Metazoa</taxon>
        <taxon>Ecdysozoa</taxon>
        <taxon>Arthropoda</taxon>
        <taxon>Hexapoda</taxon>
        <taxon>Insecta</taxon>
        <taxon>Pterygota</taxon>
        <taxon>Neoptera</taxon>
        <taxon>Endopterygota</taxon>
        <taxon>Diptera</taxon>
        <taxon>Brachycera</taxon>
        <taxon>Muscomorpha</taxon>
        <taxon>Tephritoidea</taxon>
        <taxon>Tephritidae</taxon>
        <taxon>Bactrocera</taxon>
        <taxon>Bactrocera</taxon>
    </lineage>
</organism>
<feature type="compositionally biased region" description="Low complexity" evidence="2">
    <location>
        <begin position="40"/>
        <end position="61"/>
    </location>
</feature>
<proteinExistence type="predicted"/>
<accession>A0A0K8WK62</accession>
<feature type="coiled-coil region" evidence="1">
    <location>
        <begin position="209"/>
        <end position="249"/>
    </location>
</feature>
<keyword evidence="1" id="KW-0175">Coiled coil</keyword>
<protein>
    <submittedName>
        <fullName evidence="3">Uncharacterized protein</fullName>
    </submittedName>
</protein>
<feature type="compositionally biased region" description="Low complexity" evidence="2">
    <location>
        <begin position="103"/>
        <end position="120"/>
    </location>
</feature>